<reference evidence="1 2" key="2">
    <citation type="submission" date="2019-04" db="EMBL/GenBank/DDBJ databases">
        <title>The genome sequence of big-headed turtle.</title>
        <authorList>
            <person name="Gong S."/>
        </authorList>
    </citation>
    <scope>NUCLEOTIDE SEQUENCE [LARGE SCALE GENOMIC DNA]</scope>
    <source>
        <strain evidence="1">DO16091913</strain>
        <tissue evidence="1">Muscle</tissue>
    </source>
</reference>
<protein>
    <submittedName>
        <fullName evidence="1">Uncharacterized protein</fullName>
    </submittedName>
</protein>
<comment type="caution">
    <text evidence="1">The sequence shown here is derived from an EMBL/GenBank/DDBJ whole genome shotgun (WGS) entry which is preliminary data.</text>
</comment>
<evidence type="ECO:0000313" key="1">
    <source>
        <dbReference type="EMBL" id="TFJ94815.1"/>
    </source>
</evidence>
<reference evidence="1 2" key="1">
    <citation type="submission" date="2019-04" db="EMBL/GenBank/DDBJ databases">
        <title>Draft genome of the big-headed turtle Platysternon megacephalum.</title>
        <authorList>
            <person name="Gong S."/>
        </authorList>
    </citation>
    <scope>NUCLEOTIDE SEQUENCE [LARGE SCALE GENOMIC DNA]</scope>
    <source>
        <strain evidence="1">DO16091913</strain>
        <tissue evidence="1">Muscle</tissue>
    </source>
</reference>
<dbReference type="AlphaFoldDB" id="A0A4D9DAQ0"/>
<evidence type="ECO:0000313" key="2">
    <source>
        <dbReference type="Proteomes" id="UP000297703"/>
    </source>
</evidence>
<dbReference type="Proteomes" id="UP000297703">
    <property type="component" value="Unassembled WGS sequence"/>
</dbReference>
<dbReference type="EMBL" id="QXTE01029048">
    <property type="protein sequence ID" value="TFJ94815.1"/>
    <property type="molecule type" value="Genomic_DNA"/>
</dbReference>
<accession>A0A4D9DAQ0</accession>
<gene>
    <name evidence="1" type="ORF">DR999_PMT24015</name>
</gene>
<sequence>MWGPPGSHWSLLSPWTLPVKALQREGQPLRGCCPHPIQAVGALLGQAGLEGVFPPGRGNNPPPPTCMGVKVGCWLNSPKSCRKTVTCMSQDRAPPAPPFSCSLRSLAPSPPPPIFFTLDFSNKGF</sequence>
<proteinExistence type="predicted"/>
<name>A0A4D9DAQ0_9SAUR</name>
<keyword evidence="2" id="KW-1185">Reference proteome</keyword>
<organism evidence="1 2">
    <name type="scientific">Platysternon megacephalum</name>
    <name type="common">big-headed turtle</name>
    <dbReference type="NCBI Taxonomy" id="55544"/>
    <lineage>
        <taxon>Eukaryota</taxon>
        <taxon>Metazoa</taxon>
        <taxon>Chordata</taxon>
        <taxon>Craniata</taxon>
        <taxon>Vertebrata</taxon>
        <taxon>Euteleostomi</taxon>
        <taxon>Archelosauria</taxon>
        <taxon>Testudinata</taxon>
        <taxon>Testudines</taxon>
        <taxon>Cryptodira</taxon>
        <taxon>Durocryptodira</taxon>
        <taxon>Testudinoidea</taxon>
        <taxon>Platysternidae</taxon>
        <taxon>Platysternon</taxon>
    </lineage>
</organism>